<dbReference type="GeneID" id="100198645"/>
<dbReference type="PANTHER" id="PTHR46989">
    <property type="entry name" value="USP DOMAIN-CONTAINING PROTEIN"/>
    <property type="match status" value="1"/>
</dbReference>
<dbReference type="SUPFAM" id="SSF52402">
    <property type="entry name" value="Adenine nucleotide alpha hydrolases-like"/>
    <property type="match status" value="1"/>
</dbReference>
<keyword evidence="2" id="KW-1185">Reference proteome</keyword>
<dbReference type="PRINTS" id="PR01438">
    <property type="entry name" value="UNVRSLSTRESS"/>
</dbReference>
<dbReference type="InterPro" id="IPR014729">
    <property type="entry name" value="Rossmann-like_a/b/a_fold"/>
</dbReference>
<evidence type="ECO:0000313" key="3">
    <source>
        <dbReference type="RefSeq" id="XP_065676235.1"/>
    </source>
</evidence>
<dbReference type="Pfam" id="PF00582">
    <property type="entry name" value="Usp"/>
    <property type="match status" value="1"/>
</dbReference>
<gene>
    <name evidence="3" type="primary">LOC100198645</name>
</gene>
<proteinExistence type="predicted"/>
<dbReference type="InterPro" id="IPR006015">
    <property type="entry name" value="Universal_stress_UspA"/>
</dbReference>
<sequence length="164" mass="18349">METGKKLETSRMNCLAIDGSKPCELAFEWYANNYHRKGDTLILLHIHQMPQLPIAAILSGYCPTSEENRNQIDESIKDSENVVEKFRCLCKENDIEFTEAVVDDNSKSVGCMICELARNKAADIIVLGQRGLGEWSRTLLGSTSDYVLHHSEVPVIVVPPNTLL</sequence>
<reference evidence="3" key="1">
    <citation type="submission" date="2025-08" db="UniProtKB">
        <authorList>
            <consortium name="RefSeq"/>
        </authorList>
    </citation>
    <scope>IDENTIFICATION</scope>
</reference>
<accession>A0ABM4DNV3</accession>
<dbReference type="Proteomes" id="UP001652625">
    <property type="component" value="Chromosome 15"/>
</dbReference>
<name>A0ABM4DNV3_HYDVU</name>
<evidence type="ECO:0000259" key="1">
    <source>
        <dbReference type="Pfam" id="PF00582"/>
    </source>
</evidence>
<dbReference type="Gene3D" id="3.40.50.620">
    <property type="entry name" value="HUPs"/>
    <property type="match status" value="1"/>
</dbReference>
<dbReference type="InterPro" id="IPR006016">
    <property type="entry name" value="UspA"/>
</dbReference>
<protein>
    <submittedName>
        <fullName evidence="3">Uncharacterized protein LOC100198645</fullName>
    </submittedName>
</protein>
<organism evidence="2 3">
    <name type="scientific">Hydra vulgaris</name>
    <name type="common">Hydra</name>
    <name type="synonym">Hydra attenuata</name>
    <dbReference type="NCBI Taxonomy" id="6087"/>
    <lineage>
        <taxon>Eukaryota</taxon>
        <taxon>Metazoa</taxon>
        <taxon>Cnidaria</taxon>
        <taxon>Hydrozoa</taxon>
        <taxon>Hydroidolina</taxon>
        <taxon>Anthoathecata</taxon>
        <taxon>Aplanulata</taxon>
        <taxon>Hydridae</taxon>
        <taxon>Hydra</taxon>
    </lineage>
</organism>
<feature type="domain" description="UspA" evidence="1">
    <location>
        <begin position="15"/>
        <end position="159"/>
    </location>
</feature>
<dbReference type="CDD" id="cd23659">
    <property type="entry name" value="USP_At3g01520-like"/>
    <property type="match status" value="1"/>
</dbReference>
<evidence type="ECO:0000313" key="2">
    <source>
        <dbReference type="Proteomes" id="UP001652625"/>
    </source>
</evidence>
<dbReference type="PANTHER" id="PTHR46989:SF3">
    <property type="entry name" value="USPA DOMAIN-CONTAINING PROTEIN"/>
    <property type="match status" value="1"/>
</dbReference>
<dbReference type="RefSeq" id="XP_065676235.1">
    <property type="nucleotide sequence ID" value="XM_065820163.1"/>
</dbReference>